<dbReference type="EMBL" id="CAJOBC010078486">
    <property type="protein sequence ID" value="CAF4266670.1"/>
    <property type="molecule type" value="Genomic_DNA"/>
</dbReference>
<name>A0A815J8T9_9BILA</name>
<dbReference type="GO" id="GO:0006004">
    <property type="term" value="P:fucose metabolic process"/>
    <property type="evidence" value="ECO:0007669"/>
    <property type="project" value="TreeGrafter"/>
</dbReference>
<dbReference type="InterPro" id="IPR000933">
    <property type="entry name" value="Glyco_hydro_29"/>
</dbReference>
<comment type="catalytic activity">
    <reaction evidence="1">
        <text>a neolactoside IV(2)-alpha-Fuc-nLc4Cer(d18:1(4E)) + H2O = a neolactoside nLc4Cer(d18:1(4E)) + L-fucose</text>
        <dbReference type="Rhea" id="RHEA:48224"/>
        <dbReference type="ChEBI" id="CHEBI:2181"/>
        <dbReference type="ChEBI" id="CHEBI:15377"/>
        <dbReference type="ChEBI" id="CHEBI:17006"/>
        <dbReference type="ChEBI" id="CHEBI:28691"/>
    </reaction>
    <physiologicalReaction direction="left-to-right" evidence="1">
        <dbReference type="Rhea" id="RHEA:48225"/>
    </physiologicalReaction>
</comment>
<accession>A0A815J8T9</accession>
<proteinExistence type="inferred from homology"/>
<evidence type="ECO:0000313" key="12">
    <source>
        <dbReference type="EMBL" id="CAF4036983.1"/>
    </source>
</evidence>
<dbReference type="Gene3D" id="3.20.20.80">
    <property type="entry name" value="Glycosidases"/>
    <property type="match status" value="1"/>
</dbReference>
<evidence type="ECO:0000313" key="10">
    <source>
        <dbReference type="EMBL" id="CAF1229060.1"/>
    </source>
</evidence>
<evidence type="ECO:0000256" key="4">
    <source>
        <dbReference type="ARBA" id="ARBA00012662"/>
    </source>
</evidence>
<reference evidence="11" key="1">
    <citation type="submission" date="2021-02" db="EMBL/GenBank/DDBJ databases">
        <authorList>
            <person name="Nowell W R."/>
        </authorList>
    </citation>
    <scope>NUCLEOTIDE SEQUENCE</scope>
</reference>
<dbReference type="OrthoDB" id="6039950at2759"/>
<dbReference type="GO" id="GO:0016139">
    <property type="term" value="P:glycoside catabolic process"/>
    <property type="evidence" value="ECO:0007669"/>
    <property type="project" value="TreeGrafter"/>
</dbReference>
<dbReference type="EMBL" id="CAJNOQ010016176">
    <property type="protein sequence ID" value="CAF1376182.1"/>
    <property type="molecule type" value="Genomic_DNA"/>
</dbReference>
<protein>
    <recommendedName>
        <fullName evidence="4">alpha-L-fucosidase</fullName>
        <ecNumber evidence="4">3.2.1.51</ecNumber>
    </recommendedName>
</protein>
<evidence type="ECO:0000256" key="3">
    <source>
        <dbReference type="ARBA" id="ARBA00007951"/>
    </source>
</evidence>
<dbReference type="GO" id="GO:0004560">
    <property type="term" value="F:alpha-L-fucosidase activity"/>
    <property type="evidence" value="ECO:0007669"/>
    <property type="project" value="UniProtKB-EC"/>
</dbReference>
<comment type="similarity">
    <text evidence="3">Belongs to the glycosyl hydrolase 29 family.</text>
</comment>
<evidence type="ECO:0000313" key="14">
    <source>
        <dbReference type="Proteomes" id="UP000663829"/>
    </source>
</evidence>
<keyword evidence="7" id="KW-0326">Glycosidase</keyword>
<dbReference type="Proteomes" id="UP000681722">
    <property type="component" value="Unassembled WGS sequence"/>
</dbReference>
<dbReference type="SMART" id="SM00812">
    <property type="entry name" value="Alpha_L_fucos"/>
    <property type="match status" value="1"/>
</dbReference>
<dbReference type="PROSITE" id="PS00385">
    <property type="entry name" value="ALPHA_L_FUCOSIDASE"/>
    <property type="match status" value="1"/>
</dbReference>
<dbReference type="Gene3D" id="2.60.40.1180">
    <property type="entry name" value="Golgi alpha-mannosidase II"/>
    <property type="match status" value="1"/>
</dbReference>
<evidence type="ECO:0000259" key="9">
    <source>
        <dbReference type="Pfam" id="PF16757"/>
    </source>
</evidence>
<comment type="caution">
    <text evidence="11">The sequence shown here is derived from an EMBL/GenBank/DDBJ whole genome shotgun (WGS) entry which is preliminary data.</text>
</comment>
<keyword evidence="5" id="KW-0732">Signal</keyword>
<dbReference type="Pfam" id="PF01120">
    <property type="entry name" value="Alpha_L_fucos"/>
    <property type="match status" value="1"/>
</dbReference>
<evidence type="ECO:0000313" key="11">
    <source>
        <dbReference type="EMBL" id="CAF1376182.1"/>
    </source>
</evidence>
<dbReference type="Proteomes" id="UP000663829">
    <property type="component" value="Unassembled WGS sequence"/>
</dbReference>
<dbReference type="InterPro" id="IPR031919">
    <property type="entry name" value="Fucosidase_C"/>
</dbReference>
<dbReference type="EMBL" id="CAJNOK010015622">
    <property type="protein sequence ID" value="CAF1229060.1"/>
    <property type="molecule type" value="Genomic_DNA"/>
</dbReference>
<evidence type="ECO:0000256" key="6">
    <source>
        <dbReference type="ARBA" id="ARBA00022801"/>
    </source>
</evidence>
<keyword evidence="14" id="KW-1185">Reference proteome</keyword>
<dbReference type="InterPro" id="IPR013780">
    <property type="entry name" value="Glyco_hydro_b"/>
</dbReference>
<dbReference type="Pfam" id="PF16757">
    <property type="entry name" value="Fucosidase_C"/>
    <property type="match status" value="1"/>
</dbReference>
<keyword evidence="6" id="KW-0378">Hydrolase</keyword>
<dbReference type="PANTHER" id="PTHR10030:SF37">
    <property type="entry name" value="ALPHA-L-FUCOSIDASE-RELATED"/>
    <property type="match status" value="1"/>
</dbReference>
<dbReference type="GO" id="GO:0005764">
    <property type="term" value="C:lysosome"/>
    <property type="evidence" value="ECO:0007669"/>
    <property type="project" value="TreeGrafter"/>
</dbReference>
<evidence type="ECO:0000256" key="2">
    <source>
        <dbReference type="ARBA" id="ARBA00000419"/>
    </source>
</evidence>
<dbReference type="InterPro" id="IPR057739">
    <property type="entry name" value="Glyco_hydro_29_N"/>
</dbReference>
<comment type="catalytic activity">
    <reaction evidence="2">
        <text>a neolactoside IV(2)-alpha-Fuc-nLc4Cer(d18:0) + H2O = a neolactoside nLc4Cer(d18:0) + L-fucose</text>
        <dbReference type="Rhea" id="RHEA:49308"/>
        <dbReference type="ChEBI" id="CHEBI:2181"/>
        <dbReference type="ChEBI" id="CHEBI:15377"/>
        <dbReference type="ChEBI" id="CHEBI:91119"/>
        <dbReference type="ChEBI" id="CHEBI:91121"/>
    </reaction>
    <physiologicalReaction direction="left-to-right" evidence="2">
        <dbReference type="Rhea" id="RHEA:49309"/>
    </physiologicalReaction>
</comment>
<dbReference type="Proteomes" id="UP000682733">
    <property type="component" value="Unassembled WGS sequence"/>
</dbReference>
<dbReference type="Proteomes" id="UP000677228">
    <property type="component" value="Unassembled WGS sequence"/>
</dbReference>
<evidence type="ECO:0000259" key="8">
    <source>
        <dbReference type="Pfam" id="PF01120"/>
    </source>
</evidence>
<gene>
    <name evidence="11" type="ORF">GPM918_LOCUS32098</name>
    <name evidence="10" type="ORF">OVA965_LOCUS25287</name>
    <name evidence="13" type="ORF">SRO942_LOCUS32756</name>
    <name evidence="12" type="ORF">TMI583_LOCUS26011</name>
</gene>
<dbReference type="EMBL" id="CAJOBA010037164">
    <property type="protein sequence ID" value="CAF4036983.1"/>
    <property type="molecule type" value="Genomic_DNA"/>
</dbReference>
<dbReference type="PANTHER" id="PTHR10030">
    <property type="entry name" value="ALPHA-L-FUCOSIDASE"/>
    <property type="match status" value="1"/>
</dbReference>
<evidence type="ECO:0000256" key="7">
    <source>
        <dbReference type="ARBA" id="ARBA00023295"/>
    </source>
</evidence>
<evidence type="ECO:0000256" key="1">
    <source>
        <dbReference type="ARBA" id="ARBA00000321"/>
    </source>
</evidence>
<dbReference type="EC" id="3.2.1.51" evidence="4"/>
<organism evidence="11 14">
    <name type="scientific">Didymodactylos carnosus</name>
    <dbReference type="NCBI Taxonomy" id="1234261"/>
    <lineage>
        <taxon>Eukaryota</taxon>
        <taxon>Metazoa</taxon>
        <taxon>Spiralia</taxon>
        <taxon>Gnathifera</taxon>
        <taxon>Rotifera</taxon>
        <taxon>Eurotatoria</taxon>
        <taxon>Bdelloidea</taxon>
        <taxon>Philodinida</taxon>
        <taxon>Philodinidae</taxon>
        <taxon>Didymodactylos</taxon>
    </lineage>
</organism>
<dbReference type="AlphaFoldDB" id="A0A815J8T9"/>
<dbReference type="InterPro" id="IPR018526">
    <property type="entry name" value="Glyco_hydro_29_CS"/>
</dbReference>
<evidence type="ECO:0000256" key="5">
    <source>
        <dbReference type="ARBA" id="ARBA00022729"/>
    </source>
</evidence>
<evidence type="ECO:0000313" key="13">
    <source>
        <dbReference type="EMBL" id="CAF4266670.1"/>
    </source>
</evidence>
<dbReference type="SUPFAM" id="SSF51445">
    <property type="entry name" value="(Trans)glycosidases"/>
    <property type="match status" value="1"/>
</dbReference>
<feature type="domain" description="Alpha-L-fucosidase C-terminal" evidence="9">
    <location>
        <begin position="120"/>
        <end position="209"/>
    </location>
</feature>
<dbReference type="InterPro" id="IPR017853">
    <property type="entry name" value="GH"/>
</dbReference>
<sequence>MSPTYEQSAEVLCKHGSFYTCSDHYNPGHLVPHKWENCFTLDKDSWGYRRTASLNDYITIQELLKEVVTTVSTGGNVLINTGPTAYGKIAPIMEERLRQMGSWLNVNGEAIYSSVPWKYQNDTLNKDVWYTTSKDGKLVYASLLVWPTDSTTVLLGAPIPTCNTKVTILGREKAINWRPSEQTSGIILDISDIKAYSLPNDWIWVFKLENIDVK</sequence>
<feature type="domain" description="Glycoside hydrolase family 29 N-terminal" evidence="8">
    <location>
        <begin position="12"/>
        <end position="109"/>
    </location>
</feature>